<dbReference type="EMBL" id="LT598496">
    <property type="protein sequence ID" value="SBV26628.1"/>
    <property type="molecule type" value="Genomic_DNA"/>
</dbReference>
<feature type="region of interest" description="Disordered" evidence="5">
    <location>
        <begin position="211"/>
        <end position="251"/>
    </location>
</feature>
<protein>
    <submittedName>
        <fullName evidence="7">Glycosyl hydrolase family 26</fullName>
    </submittedName>
</protein>
<dbReference type="InterPro" id="IPR006311">
    <property type="entry name" value="TAT_signal"/>
</dbReference>
<dbReference type="AlphaFoldDB" id="A0A1C3N246"/>
<name>A0A1C3N246_9ACTN</name>
<dbReference type="Proteomes" id="UP000199393">
    <property type="component" value="Chromosome I"/>
</dbReference>
<comment type="similarity">
    <text evidence="1 4">Belongs to the glycosyl hydrolase 26 family.</text>
</comment>
<dbReference type="PANTHER" id="PTHR40079:SF4">
    <property type="entry name" value="GH26 DOMAIN-CONTAINING PROTEIN-RELATED"/>
    <property type="match status" value="1"/>
</dbReference>
<reference evidence="8" key="1">
    <citation type="submission" date="2016-06" db="EMBL/GenBank/DDBJ databases">
        <authorList>
            <person name="Varghese N."/>
        </authorList>
    </citation>
    <scope>NUCLEOTIDE SEQUENCE [LARGE SCALE GENOMIC DNA]</scope>
    <source>
        <strain evidence="8">DSM 45344</strain>
    </source>
</reference>
<evidence type="ECO:0000313" key="7">
    <source>
        <dbReference type="EMBL" id="SBV26628.1"/>
    </source>
</evidence>
<accession>A0A1C3N246</accession>
<dbReference type="RefSeq" id="WP_091589691.1">
    <property type="nucleotide sequence ID" value="NZ_JBHRWG010000003.1"/>
</dbReference>
<dbReference type="OrthoDB" id="9816550at2"/>
<dbReference type="InterPro" id="IPR022790">
    <property type="entry name" value="GH26_dom"/>
</dbReference>
<dbReference type="PROSITE" id="PS51764">
    <property type="entry name" value="GH26"/>
    <property type="match status" value="1"/>
</dbReference>
<evidence type="ECO:0000256" key="5">
    <source>
        <dbReference type="SAM" id="MobiDB-lite"/>
    </source>
</evidence>
<organism evidence="7 8">
    <name type="scientific">Micromonospora krabiensis</name>
    <dbReference type="NCBI Taxonomy" id="307121"/>
    <lineage>
        <taxon>Bacteria</taxon>
        <taxon>Bacillati</taxon>
        <taxon>Actinomycetota</taxon>
        <taxon>Actinomycetes</taxon>
        <taxon>Micromonosporales</taxon>
        <taxon>Micromonosporaceae</taxon>
        <taxon>Micromonospora</taxon>
    </lineage>
</organism>
<proteinExistence type="inferred from homology"/>
<evidence type="ECO:0000256" key="4">
    <source>
        <dbReference type="PROSITE-ProRule" id="PRU01100"/>
    </source>
</evidence>
<dbReference type="STRING" id="307121.GA0070620_2122"/>
<gene>
    <name evidence="7" type="ORF">GA0070620_2122</name>
</gene>
<dbReference type="InterPro" id="IPR000805">
    <property type="entry name" value="Glyco_hydro_26"/>
</dbReference>
<keyword evidence="3 4" id="KW-0326">Glycosidase</keyword>
<evidence type="ECO:0000256" key="2">
    <source>
        <dbReference type="ARBA" id="ARBA00022801"/>
    </source>
</evidence>
<feature type="domain" description="GH26" evidence="6">
    <location>
        <begin position="251"/>
        <end position="547"/>
    </location>
</feature>
<keyword evidence="8" id="KW-1185">Reference proteome</keyword>
<keyword evidence="2 4" id="KW-0378">Hydrolase</keyword>
<feature type="active site" description="Nucleophile" evidence="4">
    <location>
        <position position="486"/>
    </location>
</feature>
<dbReference type="InterPro" id="IPR017853">
    <property type="entry name" value="GH"/>
</dbReference>
<dbReference type="SUPFAM" id="SSF51445">
    <property type="entry name" value="(Trans)glycosidases"/>
    <property type="match status" value="1"/>
</dbReference>
<dbReference type="PATRIC" id="fig|307121.4.peg.2175"/>
<evidence type="ECO:0000313" key="8">
    <source>
        <dbReference type="Proteomes" id="UP000199393"/>
    </source>
</evidence>
<evidence type="ECO:0000259" key="6">
    <source>
        <dbReference type="PROSITE" id="PS51764"/>
    </source>
</evidence>
<evidence type="ECO:0000256" key="1">
    <source>
        <dbReference type="ARBA" id="ARBA00007754"/>
    </source>
</evidence>
<dbReference type="GO" id="GO:0006080">
    <property type="term" value="P:substituted mannan metabolic process"/>
    <property type="evidence" value="ECO:0007669"/>
    <property type="project" value="InterPro"/>
</dbReference>
<feature type="active site" description="Proton donor" evidence="4">
    <location>
        <position position="380"/>
    </location>
</feature>
<dbReference type="GO" id="GO:0016985">
    <property type="term" value="F:mannan endo-1,4-beta-mannosidase activity"/>
    <property type="evidence" value="ECO:0007669"/>
    <property type="project" value="InterPro"/>
</dbReference>
<dbReference type="PANTHER" id="PTHR40079">
    <property type="entry name" value="MANNAN ENDO-1,4-BETA-MANNOSIDASE E-RELATED"/>
    <property type="match status" value="1"/>
</dbReference>
<dbReference type="Gene3D" id="3.20.20.80">
    <property type="entry name" value="Glycosidases"/>
    <property type="match status" value="1"/>
</dbReference>
<sequence>MSRRGQHRLRHHGTRRRAVLLGTLGASVVAGLVATMMPLLAADDLALRAVADTTATTVPQDGDNAAKTTLATCPAPCEGNPRGRRDAVVRFAVSGVPAGAANVRATLRVHAWQAYAATVSAHGSRVDAAAARPAPVTPEPVLDTVAGVRPGFNEWDVSALITGNGTWTLSLAQTGLDARVYWAATEHRDPELRPRLLLTYGMGVPASPVVTAPAAPTSPSVAPSSPSTPAPTVRPSRPPSSGTPGPSGSPGACGAVSPLLVPSCGAWWGMYAPAGPADGWDHGRAFAEVEAQVGRRFDIVHRYHDFSNAGSNGAFPDGYERQQMREGRLLFVAWESRIFATGTVLTWADVYSGRYDATIDAVAGRIRDVGAPVFLGFDHEPEDEPAKGTDAEFVRAWRHVHDRFAVAGADNAVWVWTMMGWSGHYDRYRGLYPGDRYVDWVAYDPYNFHVCNGSRVWKSPGTTIGTFYRWLDEQGLGAGKPRMLAEFGTNFDAADPTAKRRWFEEFPAALRAHPKIKAAVYFNSAGMTSTSATCDMTMNHDASSLAGFARAGRDDYLRQPPPFGYGPATVTDR</sequence>
<dbReference type="PROSITE" id="PS51318">
    <property type="entry name" value="TAT"/>
    <property type="match status" value="1"/>
</dbReference>
<evidence type="ECO:0000256" key="3">
    <source>
        <dbReference type="ARBA" id="ARBA00023295"/>
    </source>
</evidence>